<dbReference type="EMBL" id="SDPO01000002">
    <property type="protein sequence ID" value="RXZ48587.1"/>
    <property type="molecule type" value="Genomic_DNA"/>
</dbReference>
<gene>
    <name evidence="2" type="ORF">ESP57_06195</name>
</gene>
<name>A0A4Q2JQH1_9MICO</name>
<dbReference type="AlphaFoldDB" id="A0A4Q2JQH1"/>
<feature type="region of interest" description="Disordered" evidence="1">
    <location>
        <begin position="1"/>
        <end position="76"/>
    </location>
</feature>
<evidence type="ECO:0000313" key="3">
    <source>
        <dbReference type="Proteomes" id="UP000292935"/>
    </source>
</evidence>
<feature type="compositionally biased region" description="Basic and acidic residues" evidence="1">
    <location>
        <begin position="1"/>
        <end position="31"/>
    </location>
</feature>
<dbReference type="RefSeq" id="WP_129230936.1">
    <property type="nucleotide sequence ID" value="NZ_SDPO01000002.1"/>
</dbReference>
<protein>
    <submittedName>
        <fullName evidence="2">Uncharacterized protein</fullName>
    </submittedName>
</protein>
<dbReference type="Proteomes" id="UP000292935">
    <property type="component" value="Unassembled WGS sequence"/>
</dbReference>
<feature type="compositionally biased region" description="Acidic residues" evidence="1">
    <location>
        <begin position="32"/>
        <end position="70"/>
    </location>
</feature>
<evidence type="ECO:0000256" key="1">
    <source>
        <dbReference type="SAM" id="MobiDB-lite"/>
    </source>
</evidence>
<keyword evidence="3" id="KW-1185">Reference proteome</keyword>
<reference evidence="2 3" key="1">
    <citation type="submission" date="2019-01" db="EMBL/GenBank/DDBJ databases">
        <authorList>
            <person name="Li J."/>
        </authorList>
    </citation>
    <scope>NUCLEOTIDE SEQUENCE [LARGE SCALE GENOMIC DNA]</scope>
    <source>
        <strain evidence="2 3">CCUG 35506</strain>
    </source>
</reference>
<accession>A0A4Q2JQH1</accession>
<proteinExistence type="predicted"/>
<evidence type="ECO:0000313" key="2">
    <source>
        <dbReference type="EMBL" id="RXZ48587.1"/>
    </source>
</evidence>
<organism evidence="2 3">
    <name type="scientific">Agromyces fucosus</name>
    <dbReference type="NCBI Taxonomy" id="41985"/>
    <lineage>
        <taxon>Bacteria</taxon>
        <taxon>Bacillati</taxon>
        <taxon>Actinomycetota</taxon>
        <taxon>Actinomycetes</taxon>
        <taxon>Micrococcales</taxon>
        <taxon>Microbacteriaceae</taxon>
        <taxon>Agromyces</taxon>
    </lineage>
</organism>
<comment type="caution">
    <text evidence="2">The sequence shown here is derived from an EMBL/GenBank/DDBJ whole genome shotgun (WGS) entry which is preliminary data.</text>
</comment>
<sequence>MTDPRETTQRHDPRNVDAGVRDPADDERTAADEMETAEEDAAQDAESQGDDPNDFEADNAVEADSLETLDPDNPPA</sequence>